<evidence type="ECO:0000256" key="5">
    <source>
        <dbReference type="SAM" id="Phobius"/>
    </source>
</evidence>
<dbReference type="SUPFAM" id="SSF144091">
    <property type="entry name" value="Rhomboid-like"/>
    <property type="match status" value="1"/>
</dbReference>
<dbReference type="RefSeq" id="WP_073486543.1">
    <property type="nucleotide sequence ID" value="NZ_FQVN01000007.1"/>
</dbReference>
<name>A0A1M5IA23_STRHI</name>
<dbReference type="AlphaFoldDB" id="A0A1M5IA23"/>
<proteinExistence type="predicted"/>
<reference evidence="6 7" key="1">
    <citation type="submission" date="2016-11" db="EMBL/GenBank/DDBJ databases">
        <authorList>
            <person name="Jaros S."/>
            <person name="Januszkiewicz K."/>
            <person name="Wedrychowicz H."/>
        </authorList>
    </citation>
    <scope>NUCLEOTIDE SEQUENCE [LARGE SCALE GENOMIC DNA]</scope>
    <source>
        <strain evidence="6 7">DSM 44523</strain>
    </source>
</reference>
<evidence type="ECO:0000256" key="2">
    <source>
        <dbReference type="ARBA" id="ARBA00022692"/>
    </source>
</evidence>
<evidence type="ECO:0000313" key="6">
    <source>
        <dbReference type="EMBL" id="SHG25248.1"/>
    </source>
</evidence>
<sequence length="242" mass="25258">MDALLFNVTTAALLVVLFLGGRTAVGAETVPQRRVPWAAVALTAVALAGVVLQLVWAGAMDALDSDPGKAGWWRPITSVFMQNGGVGGTAWNIGTLAAVAALAEWFWGAPLMLALFAAGALLPDLVDRLLGMASDSADPRNFAGSSGATYFLGATTAAVLLLRGRTPRERLLALAGPALGLAMWFAQDNAHGLVAVDGFLLGVVVWLLARPVLRPERDLRQPPRITVGALTTLLRRGGTTAK</sequence>
<keyword evidence="2 5" id="KW-0812">Transmembrane</keyword>
<evidence type="ECO:0000313" key="7">
    <source>
        <dbReference type="Proteomes" id="UP000184501"/>
    </source>
</evidence>
<dbReference type="EMBL" id="FQVN01000007">
    <property type="protein sequence ID" value="SHG25248.1"/>
    <property type="molecule type" value="Genomic_DNA"/>
</dbReference>
<dbReference type="Proteomes" id="UP000184501">
    <property type="component" value="Unassembled WGS sequence"/>
</dbReference>
<feature type="transmembrane region" description="Helical" evidence="5">
    <location>
        <begin position="37"/>
        <end position="59"/>
    </location>
</feature>
<dbReference type="InterPro" id="IPR035952">
    <property type="entry name" value="Rhomboid-like_sf"/>
</dbReference>
<dbReference type="STRING" id="2017.SAMN05444320_107194"/>
<keyword evidence="3 5" id="KW-1133">Transmembrane helix</keyword>
<keyword evidence="4 5" id="KW-0472">Membrane</keyword>
<gene>
    <name evidence="6" type="ORF">SAMN05444320_107194</name>
</gene>
<feature type="transmembrane region" description="Helical" evidence="5">
    <location>
        <begin position="171"/>
        <end position="187"/>
    </location>
</feature>
<evidence type="ECO:0008006" key="8">
    <source>
        <dbReference type="Google" id="ProtNLM"/>
    </source>
</evidence>
<evidence type="ECO:0000256" key="4">
    <source>
        <dbReference type="ARBA" id="ARBA00023136"/>
    </source>
</evidence>
<dbReference type="Gene3D" id="1.20.1540.10">
    <property type="entry name" value="Rhomboid-like"/>
    <property type="match status" value="1"/>
</dbReference>
<accession>A0A1M5IA23</accession>
<dbReference type="OrthoDB" id="3873419at2"/>
<organism evidence="6 7">
    <name type="scientific">Streptoalloteichus hindustanus</name>
    <dbReference type="NCBI Taxonomy" id="2017"/>
    <lineage>
        <taxon>Bacteria</taxon>
        <taxon>Bacillati</taxon>
        <taxon>Actinomycetota</taxon>
        <taxon>Actinomycetes</taxon>
        <taxon>Pseudonocardiales</taxon>
        <taxon>Pseudonocardiaceae</taxon>
        <taxon>Streptoalloteichus</taxon>
    </lineage>
</organism>
<feature type="transmembrane region" description="Helical" evidence="5">
    <location>
        <begin position="142"/>
        <end position="162"/>
    </location>
</feature>
<comment type="subcellular location">
    <subcellularLocation>
        <location evidence="1">Membrane</location>
        <topology evidence="1">Multi-pass membrane protein</topology>
    </subcellularLocation>
</comment>
<protein>
    <recommendedName>
        <fullName evidence="8">Rhomboid family protein</fullName>
    </recommendedName>
</protein>
<keyword evidence="7" id="KW-1185">Reference proteome</keyword>
<feature type="transmembrane region" description="Helical" evidence="5">
    <location>
        <begin position="105"/>
        <end position="122"/>
    </location>
</feature>
<dbReference type="GO" id="GO:0016020">
    <property type="term" value="C:membrane"/>
    <property type="evidence" value="ECO:0007669"/>
    <property type="project" value="UniProtKB-SubCell"/>
</dbReference>
<feature type="transmembrane region" description="Helical" evidence="5">
    <location>
        <begin position="193"/>
        <end position="213"/>
    </location>
</feature>
<evidence type="ECO:0000256" key="3">
    <source>
        <dbReference type="ARBA" id="ARBA00022989"/>
    </source>
</evidence>
<evidence type="ECO:0000256" key="1">
    <source>
        <dbReference type="ARBA" id="ARBA00004141"/>
    </source>
</evidence>